<keyword evidence="3" id="KW-1185">Reference proteome</keyword>
<organism evidence="2 3">
    <name type="scientific">Enterovibrio coralii</name>
    <dbReference type="NCBI Taxonomy" id="294935"/>
    <lineage>
        <taxon>Bacteria</taxon>
        <taxon>Pseudomonadati</taxon>
        <taxon>Pseudomonadota</taxon>
        <taxon>Gammaproteobacteria</taxon>
        <taxon>Vibrionales</taxon>
        <taxon>Vibrionaceae</taxon>
        <taxon>Enterovibrio</taxon>
    </lineage>
</organism>
<dbReference type="Proteomes" id="UP000070529">
    <property type="component" value="Unassembled WGS sequence"/>
</dbReference>
<dbReference type="GO" id="GO:0016743">
    <property type="term" value="F:carboxyl- or carbamoyltransferase activity"/>
    <property type="evidence" value="ECO:0007669"/>
    <property type="project" value="TreeGrafter"/>
</dbReference>
<dbReference type="PANTHER" id="PTHR42959:SF1">
    <property type="entry name" value="CARBAMOYLTRANSFERASE HYPF"/>
    <property type="match status" value="1"/>
</dbReference>
<dbReference type="InterPro" id="IPR051060">
    <property type="entry name" value="Carbamoyltrans_HypF-like"/>
</dbReference>
<evidence type="ECO:0000313" key="3">
    <source>
        <dbReference type="Proteomes" id="UP000070529"/>
    </source>
</evidence>
<evidence type="ECO:0000313" key="2">
    <source>
        <dbReference type="EMBL" id="KXF80603.1"/>
    </source>
</evidence>
<proteinExistence type="predicted"/>
<name>A0A135I583_9GAMM</name>
<dbReference type="PANTHER" id="PTHR42959">
    <property type="entry name" value="CARBAMOYLTRANSFERASE"/>
    <property type="match status" value="1"/>
</dbReference>
<dbReference type="GO" id="GO:0051604">
    <property type="term" value="P:protein maturation"/>
    <property type="evidence" value="ECO:0007669"/>
    <property type="project" value="TreeGrafter"/>
</dbReference>
<protein>
    <recommendedName>
        <fullName evidence="1">Carbamoyltransferase Kae1-like domain-containing protein</fullName>
    </recommendedName>
</protein>
<dbReference type="STRING" id="294935.ATN88_08035"/>
<reference evidence="2 3" key="1">
    <citation type="submission" date="2015-11" db="EMBL/GenBank/DDBJ databases">
        <title>Genomic Taxonomy of the Vibrionaceae.</title>
        <authorList>
            <person name="Gomez-Gil B."/>
            <person name="Enciso-Ibarra J."/>
        </authorList>
    </citation>
    <scope>NUCLEOTIDE SEQUENCE [LARGE SCALE GENOMIC DNA]</scope>
    <source>
        <strain evidence="2 3">CAIM 912</strain>
    </source>
</reference>
<dbReference type="Pfam" id="PF22521">
    <property type="entry name" value="HypF_C_2"/>
    <property type="match status" value="1"/>
</dbReference>
<evidence type="ECO:0000259" key="1">
    <source>
        <dbReference type="Pfam" id="PF22521"/>
    </source>
</evidence>
<dbReference type="AlphaFoldDB" id="A0A135I583"/>
<gene>
    <name evidence="2" type="ORF">ATN88_08035</name>
</gene>
<feature type="domain" description="Carbamoyltransferase Kae1-like" evidence="1">
    <location>
        <begin position="22"/>
        <end position="195"/>
    </location>
</feature>
<dbReference type="Gene3D" id="3.30.420.40">
    <property type="match status" value="1"/>
</dbReference>
<accession>A0A135I583</accession>
<dbReference type="InterPro" id="IPR055128">
    <property type="entry name" value="HypF_C_2"/>
</dbReference>
<dbReference type="GO" id="GO:0008270">
    <property type="term" value="F:zinc ion binding"/>
    <property type="evidence" value="ECO:0007669"/>
    <property type="project" value="TreeGrafter"/>
</dbReference>
<comment type="caution">
    <text evidence="2">The sequence shown here is derived from an EMBL/GenBank/DDBJ whole genome shotgun (WGS) entry which is preliminary data.</text>
</comment>
<dbReference type="EMBL" id="LNTY01000050">
    <property type="protein sequence ID" value="KXF80603.1"/>
    <property type="molecule type" value="Genomic_DNA"/>
</dbReference>
<sequence length="217" mass="23263">MNHGHVENKQKDALYAQLNLDGNALKTLKAMIESGLNSPMSSSAGRLFDAVSAALSVCIHQQSYEGQAAIELEALANRDVTDEELTGYPFAIRSGSPTQLDPTPMWSALLEDLSAGMPATVIAKKFHFGLAEAIKEMVIHLRNTFDISPNVVLSGGVFQNKMLLEQTVLTLKQQGIEVLIHRQIPANDGGLAFGQALIAAAVSLSGNTEKQSLGHNQ</sequence>